<dbReference type="AlphaFoldDB" id="A0AAD7NBD3"/>
<comment type="caution">
    <text evidence="1">The sequence shown here is derived from an EMBL/GenBank/DDBJ whole genome shotgun (WGS) entry which is preliminary data.</text>
</comment>
<evidence type="ECO:0000313" key="1">
    <source>
        <dbReference type="EMBL" id="KAJ7753723.1"/>
    </source>
</evidence>
<evidence type="ECO:0000313" key="2">
    <source>
        <dbReference type="Proteomes" id="UP001215598"/>
    </source>
</evidence>
<sequence>MANVPAAPGATTAAFIAAQESLRAAENNAYTSSLFESNPTDERLAATHTAAPAHAQPARLVYDAAAAPAYQTTRTLVDQLLLHFLEFKVSLGPTVPAALANMFLDTSFSSLGQQLEDAAAPAAVIVEFRRQWRRFHGMPEVPHDRADFVAGLTQPTFGAAMAYFDQAHISDVALAAFIVLWRDSVHEESVSERGDSTMSLTLEAMHRLALC</sequence>
<dbReference type="EMBL" id="JARKIB010000054">
    <property type="protein sequence ID" value="KAJ7753723.1"/>
    <property type="molecule type" value="Genomic_DNA"/>
</dbReference>
<organism evidence="1 2">
    <name type="scientific">Mycena metata</name>
    <dbReference type="NCBI Taxonomy" id="1033252"/>
    <lineage>
        <taxon>Eukaryota</taxon>
        <taxon>Fungi</taxon>
        <taxon>Dikarya</taxon>
        <taxon>Basidiomycota</taxon>
        <taxon>Agaricomycotina</taxon>
        <taxon>Agaricomycetes</taxon>
        <taxon>Agaricomycetidae</taxon>
        <taxon>Agaricales</taxon>
        <taxon>Marasmiineae</taxon>
        <taxon>Mycenaceae</taxon>
        <taxon>Mycena</taxon>
    </lineage>
</organism>
<gene>
    <name evidence="1" type="ORF">B0H16DRAFT_1722923</name>
</gene>
<reference evidence="1" key="1">
    <citation type="submission" date="2023-03" db="EMBL/GenBank/DDBJ databases">
        <title>Massive genome expansion in bonnet fungi (Mycena s.s.) driven by repeated elements and novel gene families across ecological guilds.</title>
        <authorList>
            <consortium name="Lawrence Berkeley National Laboratory"/>
            <person name="Harder C.B."/>
            <person name="Miyauchi S."/>
            <person name="Viragh M."/>
            <person name="Kuo A."/>
            <person name="Thoen E."/>
            <person name="Andreopoulos B."/>
            <person name="Lu D."/>
            <person name="Skrede I."/>
            <person name="Drula E."/>
            <person name="Henrissat B."/>
            <person name="Morin E."/>
            <person name="Kohler A."/>
            <person name="Barry K."/>
            <person name="LaButti K."/>
            <person name="Morin E."/>
            <person name="Salamov A."/>
            <person name="Lipzen A."/>
            <person name="Mereny Z."/>
            <person name="Hegedus B."/>
            <person name="Baldrian P."/>
            <person name="Stursova M."/>
            <person name="Weitz H."/>
            <person name="Taylor A."/>
            <person name="Grigoriev I.V."/>
            <person name="Nagy L.G."/>
            <person name="Martin F."/>
            <person name="Kauserud H."/>
        </authorList>
    </citation>
    <scope>NUCLEOTIDE SEQUENCE</scope>
    <source>
        <strain evidence="1">CBHHK182m</strain>
    </source>
</reference>
<proteinExistence type="predicted"/>
<protein>
    <submittedName>
        <fullName evidence="1">Uncharacterized protein</fullName>
    </submittedName>
</protein>
<accession>A0AAD7NBD3</accession>
<name>A0AAD7NBD3_9AGAR</name>
<keyword evidence="2" id="KW-1185">Reference proteome</keyword>
<dbReference type="Proteomes" id="UP001215598">
    <property type="component" value="Unassembled WGS sequence"/>
</dbReference>